<dbReference type="Proteomes" id="UP000245207">
    <property type="component" value="Unassembled WGS sequence"/>
</dbReference>
<sequence>MEDQKICLDVKAFHITVDGLCRQAKVKEATDAIDIMVDSCKYLDIVIFNSLSDGYSLLGSDTNSVSGNNDRAGDVSVQMRFFTALLCNDTKKVNLWRNKQRKDSEMIYAAYKLPQW</sequence>
<evidence type="ECO:0000313" key="1">
    <source>
        <dbReference type="EMBL" id="PWA78065.1"/>
    </source>
</evidence>
<reference evidence="1 2" key="1">
    <citation type="journal article" date="2018" name="Mol. Plant">
        <title>The genome of Artemisia annua provides insight into the evolution of Asteraceae family and artemisinin biosynthesis.</title>
        <authorList>
            <person name="Shen Q."/>
            <person name="Zhang L."/>
            <person name="Liao Z."/>
            <person name="Wang S."/>
            <person name="Yan T."/>
            <person name="Shi P."/>
            <person name="Liu M."/>
            <person name="Fu X."/>
            <person name="Pan Q."/>
            <person name="Wang Y."/>
            <person name="Lv Z."/>
            <person name="Lu X."/>
            <person name="Zhang F."/>
            <person name="Jiang W."/>
            <person name="Ma Y."/>
            <person name="Chen M."/>
            <person name="Hao X."/>
            <person name="Li L."/>
            <person name="Tang Y."/>
            <person name="Lv G."/>
            <person name="Zhou Y."/>
            <person name="Sun X."/>
            <person name="Brodelius P.E."/>
            <person name="Rose J.K.C."/>
            <person name="Tang K."/>
        </authorList>
    </citation>
    <scope>NUCLEOTIDE SEQUENCE [LARGE SCALE GENOMIC DNA]</scope>
    <source>
        <strain evidence="2">cv. Huhao1</strain>
        <tissue evidence="1">Leaf</tissue>
    </source>
</reference>
<dbReference type="InterPro" id="IPR011990">
    <property type="entry name" value="TPR-like_helical_dom_sf"/>
</dbReference>
<dbReference type="Gene3D" id="1.25.40.10">
    <property type="entry name" value="Tetratricopeptide repeat domain"/>
    <property type="match status" value="1"/>
</dbReference>
<dbReference type="EMBL" id="PKPP01002042">
    <property type="protein sequence ID" value="PWA78065.1"/>
    <property type="molecule type" value="Genomic_DNA"/>
</dbReference>
<protein>
    <submittedName>
        <fullName evidence="1">Serine/threonine protein phosphatase 5, Metallo-dependent phosphatase-like protein</fullName>
    </submittedName>
</protein>
<organism evidence="1 2">
    <name type="scientific">Artemisia annua</name>
    <name type="common">Sweet wormwood</name>
    <dbReference type="NCBI Taxonomy" id="35608"/>
    <lineage>
        <taxon>Eukaryota</taxon>
        <taxon>Viridiplantae</taxon>
        <taxon>Streptophyta</taxon>
        <taxon>Embryophyta</taxon>
        <taxon>Tracheophyta</taxon>
        <taxon>Spermatophyta</taxon>
        <taxon>Magnoliopsida</taxon>
        <taxon>eudicotyledons</taxon>
        <taxon>Gunneridae</taxon>
        <taxon>Pentapetalae</taxon>
        <taxon>asterids</taxon>
        <taxon>campanulids</taxon>
        <taxon>Asterales</taxon>
        <taxon>Asteraceae</taxon>
        <taxon>Asteroideae</taxon>
        <taxon>Anthemideae</taxon>
        <taxon>Artemisiinae</taxon>
        <taxon>Artemisia</taxon>
    </lineage>
</organism>
<name>A0A2U1NX25_ARTAN</name>
<comment type="caution">
    <text evidence="1">The sequence shown here is derived from an EMBL/GenBank/DDBJ whole genome shotgun (WGS) entry which is preliminary data.</text>
</comment>
<keyword evidence="2" id="KW-1185">Reference proteome</keyword>
<accession>A0A2U1NX25</accession>
<evidence type="ECO:0000313" key="2">
    <source>
        <dbReference type="Proteomes" id="UP000245207"/>
    </source>
</evidence>
<gene>
    <name evidence="1" type="ORF">CTI12_AA219540</name>
</gene>
<dbReference type="AlphaFoldDB" id="A0A2U1NX25"/>
<proteinExistence type="predicted"/>